<dbReference type="PANTHER" id="PTHR23088:SF27">
    <property type="entry name" value="DEAMINATED GLUTATHIONE AMIDASE"/>
    <property type="match status" value="1"/>
</dbReference>
<dbReference type="InterPro" id="IPR045254">
    <property type="entry name" value="Nit1/2_C-N_Hydrolase"/>
</dbReference>
<dbReference type="CDD" id="cd07572">
    <property type="entry name" value="nit"/>
    <property type="match status" value="1"/>
</dbReference>
<organism evidence="4 5">
    <name type="scientific">Svornostia abyssi</name>
    <dbReference type="NCBI Taxonomy" id="2898438"/>
    <lineage>
        <taxon>Bacteria</taxon>
        <taxon>Bacillati</taxon>
        <taxon>Actinomycetota</taxon>
        <taxon>Thermoleophilia</taxon>
        <taxon>Solirubrobacterales</taxon>
        <taxon>Baekduiaceae</taxon>
        <taxon>Svornostia</taxon>
    </lineage>
</organism>
<dbReference type="Proteomes" id="UP001058860">
    <property type="component" value="Chromosome"/>
</dbReference>
<dbReference type="InterPro" id="IPR003010">
    <property type="entry name" value="C-N_Hydrolase"/>
</dbReference>
<dbReference type="EMBL" id="CP088295">
    <property type="protein sequence ID" value="UUY03549.1"/>
    <property type="molecule type" value="Genomic_DNA"/>
</dbReference>
<evidence type="ECO:0000259" key="3">
    <source>
        <dbReference type="PROSITE" id="PS50263"/>
    </source>
</evidence>
<evidence type="ECO:0000313" key="5">
    <source>
        <dbReference type="Proteomes" id="UP001058860"/>
    </source>
</evidence>
<dbReference type="Gene3D" id="3.60.110.10">
    <property type="entry name" value="Carbon-nitrogen hydrolase"/>
    <property type="match status" value="1"/>
</dbReference>
<dbReference type="InterPro" id="IPR036526">
    <property type="entry name" value="C-N_Hydrolase_sf"/>
</dbReference>
<comment type="similarity">
    <text evidence="1">Belongs to the carbon-nitrogen hydrolase superfamily. NIT1/NIT2 family.</text>
</comment>
<feature type="domain" description="CN hydrolase" evidence="3">
    <location>
        <begin position="1"/>
        <end position="247"/>
    </location>
</feature>
<name>A0ABY5PFU3_9ACTN</name>
<protein>
    <submittedName>
        <fullName evidence="4">Carbon-nitrogen hydrolase family protein</fullName>
    </submittedName>
</protein>
<dbReference type="PROSITE" id="PS01227">
    <property type="entry name" value="UPF0012"/>
    <property type="match status" value="1"/>
</dbReference>
<dbReference type="PROSITE" id="PS50263">
    <property type="entry name" value="CN_HYDROLASE"/>
    <property type="match status" value="1"/>
</dbReference>
<dbReference type="SUPFAM" id="SSF56317">
    <property type="entry name" value="Carbon-nitrogen hydrolase"/>
    <property type="match status" value="1"/>
</dbReference>
<dbReference type="PANTHER" id="PTHR23088">
    <property type="entry name" value="NITRILASE-RELATED"/>
    <property type="match status" value="1"/>
</dbReference>
<evidence type="ECO:0000256" key="1">
    <source>
        <dbReference type="ARBA" id="ARBA00010613"/>
    </source>
</evidence>
<evidence type="ECO:0000256" key="2">
    <source>
        <dbReference type="ARBA" id="ARBA00022801"/>
    </source>
</evidence>
<gene>
    <name evidence="4" type="ORF">LRS13_23240</name>
</gene>
<proteinExistence type="inferred from homology"/>
<dbReference type="GO" id="GO:0016787">
    <property type="term" value="F:hydrolase activity"/>
    <property type="evidence" value="ECO:0007669"/>
    <property type="project" value="UniProtKB-KW"/>
</dbReference>
<sequence>MRAAAIQLNATADVARNLERADTLVRAAAADGATLVVLPEKWVALGDDDAMRAAAQPLDGEAATWACATARELGIDLVAGSFGELVPGEDRTRNTSIHAGPDGEIHALYRKIHLFDVEVDGVAYRESDLETAGDEVVVSATADGVGLGLSICYDLRFPELYRLLALRGARVLVVPAAFTLATTRDHWEILLRARAIENQCFVIAANQIGEHPPTYRSGGRSMIVDPWGVVLGVVPDREGHVIADLDLAGQDRVRTKLPALANRRPSAYRWPETAEVQG</sequence>
<evidence type="ECO:0000313" key="4">
    <source>
        <dbReference type="EMBL" id="UUY03549.1"/>
    </source>
</evidence>
<accession>A0ABY5PFU3</accession>
<keyword evidence="5" id="KW-1185">Reference proteome</keyword>
<dbReference type="InterPro" id="IPR001110">
    <property type="entry name" value="UPF0012_CS"/>
</dbReference>
<dbReference type="Pfam" id="PF00795">
    <property type="entry name" value="CN_hydrolase"/>
    <property type="match status" value="1"/>
</dbReference>
<reference evidence="5" key="1">
    <citation type="submission" date="2021-11" db="EMBL/GenBank/DDBJ databases">
        <title>Cultivation dependent microbiological survey of springs from the worlds oldest radium mine currently devoted to the extraction of radon-saturated water.</title>
        <authorList>
            <person name="Kapinusova G."/>
            <person name="Smrhova T."/>
            <person name="Strejcek M."/>
            <person name="Suman J."/>
            <person name="Jani K."/>
            <person name="Pajer P."/>
            <person name="Uhlik O."/>
        </authorList>
    </citation>
    <scope>NUCLEOTIDE SEQUENCE [LARGE SCALE GENOMIC DNA]</scope>
    <source>
        <strain evidence="5">J379</strain>
    </source>
</reference>
<keyword evidence="2 4" id="KW-0378">Hydrolase</keyword>
<dbReference type="RefSeq" id="WP_353864052.1">
    <property type="nucleotide sequence ID" value="NZ_CP088295.1"/>
</dbReference>